<reference evidence="5 6" key="1">
    <citation type="journal article" date="2016" name="Nat. Commun.">
        <title>Thousands of microbial genomes shed light on interconnected biogeochemical processes in an aquifer system.</title>
        <authorList>
            <person name="Anantharaman K."/>
            <person name="Brown C.T."/>
            <person name="Hug L.A."/>
            <person name="Sharon I."/>
            <person name="Castelle C.J."/>
            <person name="Probst A.J."/>
            <person name="Thomas B.C."/>
            <person name="Singh A."/>
            <person name="Wilkins M.J."/>
            <person name="Karaoz U."/>
            <person name="Brodie E.L."/>
            <person name="Williams K.H."/>
            <person name="Hubbard S.S."/>
            <person name="Banfield J.F."/>
        </authorList>
    </citation>
    <scope>NUCLEOTIDE SEQUENCE [LARGE SCALE GENOMIC DNA]</scope>
</reference>
<dbReference type="InterPro" id="IPR010327">
    <property type="entry name" value="FldB/FldC_alpha/beta"/>
</dbReference>
<dbReference type="EMBL" id="MELK01000033">
    <property type="protein sequence ID" value="OFW57486.1"/>
    <property type="molecule type" value="Genomic_DNA"/>
</dbReference>
<evidence type="ECO:0000256" key="1">
    <source>
        <dbReference type="ARBA" id="ARBA00005806"/>
    </source>
</evidence>
<sequence>MDASSIIEDCLRLWRDPYPHLAGLREQGEKPIAYFCTYTPEEILHAAGLTPIRLMGSVRTISHADAHLQAYCCSLARTDLDMALAGELDYLEGAVFVQTCDTMMRLSDIWRRNTSYPLHADLVLPVRMGEDTSLPFLEGEVRRLRKTVEDYVGHGVWDDSLEESIHVYNRNRHLLNRLHDLRANKPGIIDALSAMAVATAGFWMKKEEHNQLLHTLLESLEEEQPQSEAKTPLLVSGGICSTPDLFELVAELGADVVEDDLCSGRRYYEDLVETNMSPDEGLARRMWRRNNCPSKHQTQEDRAARLLKSAGESGAEGVVFYVQSFCEPHLFDIPDLRKRLQDEVGLPSLVLESELQSFSRGQMRTRLQAFIETLRPEI</sequence>
<keyword evidence="4" id="KW-0411">Iron-sulfur</keyword>
<accession>A0A1F2WKU5</accession>
<evidence type="ECO:0000313" key="5">
    <source>
        <dbReference type="EMBL" id="OFW57486.1"/>
    </source>
</evidence>
<dbReference type="AlphaFoldDB" id="A0A1F2WKU5"/>
<dbReference type="PANTHER" id="PTHR30548">
    <property type="entry name" value="2-HYDROXYGLUTARYL-COA DEHYDRATASE, D-COMPONENT-RELATED"/>
    <property type="match status" value="1"/>
</dbReference>
<comment type="similarity">
    <text evidence="1">Belongs to the FldB/FldC dehydratase alpha/beta subunit family.</text>
</comment>
<evidence type="ECO:0008006" key="7">
    <source>
        <dbReference type="Google" id="ProtNLM"/>
    </source>
</evidence>
<dbReference type="PANTHER" id="PTHR30548:SF5">
    <property type="entry name" value="SUBUNIT OF OXYGEN-SENSITIVE 2-HYDROXYISOCAPROYL-COA DEHYDRATASE"/>
    <property type="match status" value="1"/>
</dbReference>
<protein>
    <recommendedName>
        <fullName evidence="7">2-hydroxyacyl-CoA dehydratase</fullName>
    </recommendedName>
</protein>
<evidence type="ECO:0000313" key="6">
    <source>
        <dbReference type="Proteomes" id="UP000177876"/>
    </source>
</evidence>
<dbReference type="GO" id="GO:0051536">
    <property type="term" value="F:iron-sulfur cluster binding"/>
    <property type="evidence" value="ECO:0007669"/>
    <property type="project" value="UniProtKB-KW"/>
</dbReference>
<evidence type="ECO:0000256" key="4">
    <source>
        <dbReference type="ARBA" id="ARBA00023014"/>
    </source>
</evidence>
<dbReference type="STRING" id="1797197.A2Y75_00920"/>
<dbReference type="Gene3D" id="1.20.1270.370">
    <property type="match status" value="1"/>
</dbReference>
<dbReference type="Gene3D" id="3.40.50.11900">
    <property type="match status" value="1"/>
</dbReference>
<dbReference type="GO" id="GO:0016836">
    <property type="term" value="F:hydro-lyase activity"/>
    <property type="evidence" value="ECO:0007669"/>
    <property type="project" value="UniProtKB-ARBA"/>
</dbReference>
<evidence type="ECO:0000256" key="2">
    <source>
        <dbReference type="ARBA" id="ARBA00022723"/>
    </source>
</evidence>
<keyword evidence="3" id="KW-0408">Iron</keyword>
<dbReference type="Gene3D" id="3.40.50.11890">
    <property type="match status" value="1"/>
</dbReference>
<proteinExistence type="inferred from homology"/>
<organism evidence="5 6">
    <name type="scientific">Candidatus Solincola sediminis</name>
    <dbReference type="NCBI Taxonomy" id="1797199"/>
    <lineage>
        <taxon>Bacteria</taxon>
        <taxon>Bacillati</taxon>
        <taxon>Actinomycetota</taxon>
        <taxon>Candidatus Geothermincolia</taxon>
        <taxon>Candidatus Geothermincolales</taxon>
        <taxon>Candidatus Geothermincolaceae</taxon>
        <taxon>Candidatus Solincola</taxon>
    </lineage>
</organism>
<dbReference type="Pfam" id="PF06050">
    <property type="entry name" value="HGD-D"/>
    <property type="match status" value="1"/>
</dbReference>
<name>A0A1F2WKU5_9ACTN</name>
<dbReference type="GO" id="GO:0046872">
    <property type="term" value="F:metal ion binding"/>
    <property type="evidence" value="ECO:0007669"/>
    <property type="project" value="UniProtKB-KW"/>
</dbReference>
<dbReference type="Proteomes" id="UP000177876">
    <property type="component" value="Unassembled WGS sequence"/>
</dbReference>
<evidence type="ECO:0000256" key="3">
    <source>
        <dbReference type="ARBA" id="ARBA00023004"/>
    </source>
</evidence>
<keyword evidence="2" id="KW-0479">Metal-binding</keyword>
<comment type="caution">
    <text evidence="5">The sequence shown here is derived from an EMBL/GenBank/DDBJ whole genome shotgun (WGS) entry which is preliminary data.</text>
</comment>
<gene>
    <name evidence="5" type="ORF">A2Y75_00920</name>
</gene>